<organism evidence="4">
    <name type="scientific">Haemonchus placei</name>
    <name type="common">Barber's pole worm</name>
    <dbReference type="NCBI Taxonomy" id="6290"/>
    <lineage>
        <taxon>Eukaryota</taxon>
        <taxon>Metazoa</taxon>
        <taxon>Ecdysozoa</taxon>
        <taxon>Nematoda</taxon>
        <taxon>Chromadorea</taxon>
        <taxon>Rhabditida</taxon>
        <taxon>Rhabditina</taxon>
        <taxon>Rhabditomorpha</taxon>
        <taxon>Strongyloidea</taxon>
        <taxon>Trichostrongylidae</taxon>
        <taxon>Haemonchus</taxon>
    </lineage>
</organism>
<dbReference type="OrthoDB" id="5873070at2759"/>
<evidence type="ECO:0000313" key="4">
    <source>
        <dbReference type="WBParaSite" id="HPLM_0001379601-mRNA-1"/>
    </source>
</evidence>
<evidence type="ECO:0000259" key="1">
    <source>
        <dbReference type="Pfam" id="PF17906"/>
    </source>
</evidence>
<reference evidence="2 3" key="2">
    <citation type="submission" date="2018-11" db="EMBL/GenBank/DDBJ databases">
        <authorList>
            <consortium name="Pathogen Informatics"/>
        </authorList>
    </citation>
    <scope>NUCLEOTIDE SEQUENCE [LARGE SCALE GENOMIC DNA]</scope>
    <source>
        <strain evidence="2 3">MHpl1</strain>
    </source>
</reference>
<dbReference type="PANTHER" id="PTHR46060:SF1">
    <property type="entry name" value="MARINER MOS1 TRANSPOSASE-LIKE PROTEIN"/>
    <property type="match status" value="1"/>
</dbReference>
<dbReference type="InterPro" id="IPR052709">
    <property type="entry name" value="Transposase-MT_Hybrid"/>
</dbReference>
<reference evidence="4" key="1">
    <citation type="submission" date="2017-02" db="UniProtKB">
        <authorList>
            <consortium name="WormBaseParasite"/>
        </authorList>
    </citation>
    <scope>IDENTIFICATION</scope>
</reference>
<accession>A0A0N4WQS3</accession>
<keyword evidence="3" id="KW-1185">Reference proteome</keyword>
<dbReference type="GO" id="GO:0003676">
    <property type="term" value="F:nucleic acid binding"/>
    <property type="evidence" value="ECO:0007669"/>
    <property type="project" value="InterPro"/>
</dbReference>
<sequence length="133" mass="15244">MKTYGEGVISYDTCKVWFAKFKKVDFTFEDDPRSGRPRKLDLDVLRSTVEEGPYLTSRKLGARLGFAFETIAIGVEKLGKTSKLGRWVPLKLSYYDLSRRVITCTSLLTLQKKRHFLNSLITGDEKWVSTITL</sequence>
<dbReference type="Pfam" id="PF17906">
    <property type="entry name" value="HTH_48"/>
    <property type="match status" value="1"/>
</dbReference>
<dbReference type="InterPro" id="IPR041426">
    <property type="entry name" value="Mos1_HTH"/>
</dbReference>
<name>A0A0N4WQS3_HAEPC</name>
<dbReference type="PANTHER" id="PTHR46060">
    <property type="entry name" value="MARINER MOS1 TRANSPOSASE-LIKE PROTEIN"/>
    <property type="match status" value="1"/>
</dbReference>
<evidence type="ECO:0000313" key="2">
    <source>
        <dbReference type="EMBL" id="VDO50608.1"/>
    </source>
</evidence>
<feature type="domain" description="Mos1 transposase HTH" evidence="1">
    <location>
        <begin position="2"/>
        <end position="23"/>
    </location>
</feature>
<dbReference type="Proteomes" id="UP000268014">
    <property type="component" value="Unassembled WGS sequence"/>
</dbReference>
<evidence type="ECO:0000313" key="3">
    <source>
        <dbReference type="Proteomes" id="UP000268014"/>
    </source>
</evidence>
<protein>
    <submittedName>
        <fullName evidence="4">HTH_48 domain-containing protein</fullName>
    </submittedName>
</protein>
<dbReference type="InterPro" id="IPR036397">
    <property type="entry name" value="RNaseH_sf"/>
</dbReference>
<dbReference type="Gene3D" id="1.10.10.1450">
    <property type="match status" value="1"/>
</dbReference>
<dbReference type="Gene3D" id="3.30.420.10">
    <property type="entry name" value="Ribonuclease H-like superfamily/Ribonuclease H"/>
    <property type="match status" value="1"/>
</dbReference>
<gene>
    <name evidence="2" type="ORF">HPLM_LOCUS13788</name>
</gene>
<dbReference type="AlphaFoldDB" id="A0A0N4WQS3"/>
<dbReference type="OMA" id="FISHAMQ"/>
<dbReference type="EMBL" id="UZAF01018339">
    <property type="protein sequence ID" value="VDO50608.1"/>
    <property type="molecule type" value="Genomic_DNA"/>
</dbReference>
<dbReference type="WBParaSite" id="HPLM_0001379601-mRNA-1">
    <property type="protein sequence ID" value="HPLM_0001379601-mRNA-1"/>
    <property type="gene ID" value="HPLM_0001379601"/>
</dbReference>
<dbReference type="STRING" id="6290.A0A0N4WQS3"/>
<proteinExistence type="predicted"/>